<evidence type="ECO:0000313" key="3">
    <source>
        <dbReference type="Proteomes" id="UP001499863"/>
    </source>
</evidence>
<dbReference type="EMBL" id="BAAAKJ010000186">
    <property type="protein sequence ID" value="GAA1397220.1"/>
    <property type="molecule type" value="Genomic_DNA"/>
</dbReference>
<keyword evidence="3" id="KW-1185">Reference proteome</keyword>
<feature type="compositionally biased region" description="Pro residues" evidence="1">
    <location>
        <begin position="59"/>
        <end position="71"/>
    </location>
</feature>
<proteinExistence type="predicted"/>
<organism evidence="2 3">
    <name type="scientific">Kitasatospora putterlickiae</name>
    <dbReference type="NCBI Taxonomy" id="221725"/>
    <lineage>
        <taxon>Bacteria</taxon>
        <taxon>Bacillati</taxon>
        <taxon>Actinomycetota</taxon>
        <taxon>Actinomycetes</taxon>
        <taxon>Kitasatosporales</taxon>
        <taxon>Streptomycetaceae</taxon>
        <taxon>Kitasatospora</taxon>
    </lineage>
</organism>
<comment type="caution">
    <text evidence="2">The sequence shown here is derived from an EMBL/GenBank/DDBJ whole genome shotgun (WGS) entry which is preliminary data.</text>
</comment>
<evidence type="ECO:0000256" key="1">
    <source>
        <dbReference type="SAM" id="MobiDB-lite"/>
    </source>
</evidence>
<gene>
    <name evidence="2" type="ORF">GCM10009639_34340</name>
</gene>
<name>A0ABN1Y3U7_9ACTN</name>
<feature type="region of interest" description="Disordered" evidence="1">
    <location>
        <begin position="53"/>
        <end position="72"/>
    </location>
</feature>
<evidence type="ECO:0000313" key="2">
    <source>
        <dbReference type="EMBL" id="GAA1397220.1"/>
    </source>
</evidence>
<reference evidence="2 3" key="1">
    <citation type="journal article" date="2019" name="Int. J. Syst. Evol. Microbiol.">
        <title>The Global Catalogue of Microorganisms (GCM) 10K type strain sequencing project: providing services to taxonomists for standard genome sequencing and annotation.</title>
        <authorList>
            <consortium name="The Broad Institute Genomics Platform"/>
            <consortium name="The Broad Institute Genome Sequencing Center for Infectious Disease"/>
            <person name="Wu L."/>
            <person name="Ma J."/>
        </authorList>
    </citation>
    <scope>NUCLEOTIDE SEQUENCE [LARGE SCALE GENOMIC DNA]</scope>
    <source>
        <strain evidence="2 3">JCM 12393</strain>
    </source>
</reference>
<sequence>MLAFLTVCGLPGTAPAHAPRANGAPSAGTQIHWRGVRIHAAATSVTNVANLTAARPTGRPGPDPRTPPPLDPLLTMAYQFAAPTAAPHRPSKRGYPRVGSGASKSDKKNWKQTFLRAPPANPPRPTVREST</sequence>
<feature type="region of interest" description="Disordered" evidence="1">
    <location>
        <begin position="82"/>
        <end position="131"/>
    </location>
</feature>
<dbReference type="Proteomes" id="UP001499863">
    <property type="component" value="Unassembled WGS sequence"/>
</dbReference>
<protein>
    <submittedName>
        <fullName evidence="2">Uncharacterized protein</fullName>
    </submittedName>
</protein>
<accession>A0ABN1Y3U7</accession>